<accession>A0A9P5X388</accession>
<proteinExistence type="predicted"/>
<organism evidence="1 2">
    <name type="scientific">Macrolepiota fuliginosa MF-IS2</name>
    <dbReference type="NCBI Taxonomy" id="1400762"/>
    <lineage>
        <taxon>Eukaryota</taxon>
        <taxon>Fungi</taxon>
        <taxon>Dikarya</taxon>
        <taxon>Basidiomycota</taxon>
        <taxon>Agaricomycotina</taxon>
        <taxon>Agaricomycetes</taxon>
        <taxon>Agaricomycetidae</taxon>
        <taxon>Agaricales</taxon>
        <taxon>Agaricineae</taxon>
        <taxon>Agaricaceae</taxon>
        <taxon>Macrolepiota</taxon>
    </lineage>
</organism>
<keyword evidence="2" id="KW-1185">Reference proteome</keyword>
<evidence type="ECO:0000313" key="2">
    <source>
        <dbReference type="Proteomes" id="UP000807342"/>
    </source>
</evidence>
<dbReference type="AlphaFoldDB" id="A0A9P5X388"/>
<name>A0A9P5X388_9AGAR</name>
<evidence type="ECO:0000313" key="1">
    <source>
        <dbReference type="EMBL" id="KAF9443779.1"/>
    </source>
</evidence>
<reference evidence="1" key="1">
    <citation type="submission" date="2020-11" db="EMBL/GenBank/DDBJ databases">
        <authorList>
            <consortium name="DOE Joint Genome Institute"/>
            <person name="Ahrendt S."/>
            <person name="Riley R."/>
            <person name="Andreopoulos W."/>
            <person name="Labutti K."/>
            <person name="Pangilinan J."/>
            <person name="Ruiz-Duenas F.J."/>
            <person name="Barrasa J.M."/>
            <person name="Sanchez-Garcia M."/>
            <person name="Camarero S."/>
            <person name="Miyauchi S."/>
            <person name="Serrano A."/>
            <person name="Linde D."/>
            <person name="Babiker R."/>
            <person name="Drula E."/>
            <person name="Ayuso-Fernandez I."/>
            <person name="Pacheco R."/>
            <person name="Padilla G."/>
            <person name="Ferreira P."/>
            <person name="Barriuso J."/>
            <person name="Kellner H."/>
            <person name="Castanera R."/>
            <person name="Alfaro M."/>
            <person name="Ramirez L."/>
            <person name="Pisabarro A.G."/>
            <person name="Kuo A."/>
            <person name="Tritt A."/>
            <person name="Lipzen A."/>
            <person name="He G."/>
            <person name="Yan M."/>
            <person name="Ng V."/>
            <person name="Cullen D."/>
            <person name="Martin F."/>
            <person name="Rosso M.-N."/>
            <person name="Henrissat B."/>
            <person name="Hibbett D."/>
            <person name="Martinez A.T."/>
            <person name="Grigoriev I.V."/>
        </authorList>
    </citation>
    <scope>NUCLEOTIDE SEQUENCE</scope>
    <source>
        <strain evidence="1">MF-IS2</strain>
    </source>
</reference>
<protein>
    <submittedName>
        <fullName evidence="1">Uncharacterized protein</fullName>
    </submittedName>
</protein>
<dbReference type="EMBL" id="MU151436">
    <property type="protein sequence ID" value="KAF9443779.1"/>
    <property type="molecule type" value="Genomic_DNA"/>
</dbReference>
<comment type="caution">
    <text evidence="1">The sequence shown here is derived from an EMBL/GenBank/DDBJ whole genome shotgun (WGS) entry which is preliminary data.</text>
</comment>
<gene>
    <name evidence="1" type="ORF">P691DRAFT_763963</name>
</gene>
<dbReference type="Proteomes" id="UP000807342">
    <property type="component" value="Unassembled WGS sequence"/>
</dbReference>
<sequence length="385" mass="43681">MDSLPQEPVAMILRHWPDHSGGTAKLGTFNATSSLISSDFRHICIKPYSYSEPWKVFRQLLSQNYALSPLYSFAVKCDLSMLGGEGSLCDIARHVLGHPDLTTILDMLRAAPNLERFELDLGQQDVDQMIPWECFGQTTRIIERLIGNWQLQPVSGDPSLGKAKTLVIRFIDGFPLSVLTLLGCLHLETSTLSITEATAGRTICAADCVDFSCLKELRMTVVDEGELMDALLLLKRISPFVKRVTLSFRHYSGEFPNLEDKPRNIYFPHLEFLRIECKGSRMPRHTYTILRLIHQYIVPLSDIRLVAYGKQFPNLDLDGGLGWNLFQALLEDAAVFPYLKHISVELATRIHPLDVPQRSDRTTAVQTRLKNERAVDLDFLIYQYN</sequence>